<evidence type="ECO:0000313" key="2">
    <source>
        <dbReference type="Proteomes" id="UP000069935"/>
    </source>
</evidence>
<reference evidence="2" key="1">
    <citation type="submission" date="2015-08" db="EMBL/GenBank/DDBJ databases">
        <title>Complete Genome Sequence of Azospirillum thiophilum BV-S.</title>
        <authorList>
            <person name="Fomenkov A."/>
            <person name="Vincze T."/>
            <person name="Grabovich M."/>
            <person name="Dubinina G."/>
            <person name="Orlova M."/>
            <person name="Belousova E."/>
            <person name="Roberts R.J."/>
        </authorList>
    </citation>
    <scope>NUCLEOTIDE SEQUENCE [LARGE SCALE GENOMIC DNA]</scope>
    <source>
        <strain evidence="2">BV-S</strain>
    </source>
</reference>
<evidence type="ECO:0008006" key="3">
    <source>
        <dbReference type="Google" id="ProtNLM"/>
    </source>
</evidence>
<protein>
    <recommendedName>
        <fullName evidence="3">Resolvase HTH domain-containing protein</fullName>
    </recommendedName>
</protein>
<dbReference type="EMBL" id="CP012401">
    <property type="protein sequence ID" value="ALG69971.1"/>
    <property type="molecule type" value="Genomic_DNA"/>
</dbReference>
<proteinExistence type="predicted"/>
<gene>
    <name evidence="1" type="ORF">AL072_02460</name>
</gene>
<accession>A0AAC8ZTB7</accession>
<sequence>MRILYIHSSAPPTADLLDRHAAAIAGARVLRDSSAEQAGRDTLLTLLVDGDELLVPGLEHLGATSSMILASLRRAVEVGARVTLLHDGIDGASILRAAALLEALPDAADMPSPRRDSRPYRRATPERVAEILALSASGMPIRVIAETVGLSSGTVMRVRRIHRVLPHSSWPSDCLGSAD</sequence>
<reference evidence="1 2" key="2">
    <citation type="journal article" date="2016" name="Genome Announc.">
        <title>Complete Genome Sequence of a Strain of Azospirillum thiophilum Isolated from a Sulfide Spring.</title>
        <authorList>
            <person name="Fomenkov A."/>
            <person name="Vincze T."/>
            <person name="Grabovich M."/>
            <person name="Anton B.P."/>
            <person name="Dubinina G."/>
            <person name="Orlova M."/>
            <person name="Belousova E."/>
            <person name="Roberts R.J."/>
        </authorList>
    </citation>
    <scope>NUCLEOTIDE SEQUENCE [LARGE SCALE GENOMIC DNA]</scope>
    <source>
        <strain evidence="1 2">BV-S</strain>
    </source>
</reference>
<evidence type="ECO:0000313" key="1">
    <source>
        <dbReference type="EMBL" id="ALG69971.1"/>
    </source>
</evidence>
<keyword evidence="2" id="KW-1185">Reference proteome</keyword>
<organism evidence="1 2">
    <name type="scientific">Azospirillum thiophilum</name>
    <dbReference type="NCBI Taxonomy" id="528244"/>
    <lineage>
        <taxon>Bacteria</taxon>
        <taxon>Pseudomonadati</taxon>
        <taxon>Pseudomonadota</taxon>
        <taxon>Alphaproteobacteria</taxon>
        <taxon>Rhodospirillales</taxon>
        <taxon>Azospirillaceae</taxon>
        <taxon>Azospirillum</taxon>
    </lineage>
</organism>
<dbReference type="RefSeq" id="WP_045581658.1">
    <property type="nucleotide sequence ID" value="NZ_CP012401.1"/>
</dbReference>
<dbReference type="KEGG" id="ati:AL072_02460"/>
<dbReference type="AlphaFoldDB" id="A0AAC8ZTB7"/>
<dbReference type="Proteomes" id="UP000069935">
    <property type="component" value="Chromosome 1"/>
</dbReference>
<name>A0AAC8ZTB7_9PROT</name>